<sequence length="269" mass="28338">MTRLRTAVATAVAVAAAALVGPHVVPVGEAAAATAASKTWDWGPIAEVGDWEQGQSTAGWQTWADGTGRVDIYYGQLAVDSGPAAFNQTATGDVVTTKTGAGHVRGRWELRVKAQQWAAARAYPMRLELVPAGTGPTACGATTVTLAKWTGFGSTTRFGIRQGASRWLSSVSLNNNNTFHLFGFELTDTTMTWFVDGQPRARLTAAEAPEAFPTAGLVPRMVLNGASGTAMTHTRLAADWIRYFTLDRAGRTVPATAPPTRSDAVSGVC</sequence>
<reference evidence="3" key="1">
    <citation type="journal article" date="2019" name="Int. J. Syst. Evol. Microbiol.">
        <title>The Global Catalogue of Microorganisms (GCM) 10K type strain sequencing project: providing services to taxonomists for standard genome sequencing and annotation.</title>
        <authorList>
            <consortium name="The Broad Institute Genomics Platform"/>
            <consortium name="The Broad Institute Genome Sequencing Center for Infectious Disease"/>
            <person name="Wu L."/>
            <person name="Ma J."/>
        </authorList>
    </citation>
    <scope>NUCLEOTIDE SEQUENCE [LARGE SCALE GENOMIC DNA]</scope>
    <source>
        <strain evidence="3">CGMCC 4.7371</strain>
    </source>
</reference>
<dbReference type="Proteomes" id="UP000655410">
    <property type="component" value="Unassembled WGS sequence"/>
</dbReference>
<organism evidence="2 3">
    <name type="scientific">Nocardioides phosphati</name>
    <dbReference type="NCBI Taxonomy" id="1867775"/>
    <lineage>
        <taxon>Bacteria</taxon>
        <taxon>Bacillati</taxon>
        <taxon>Actinomycetota</taxon>
        <taxon>Actinomycetes</taxon>
        <taxon>Propionibacteriales</taxon>
        <taxon>Nocardioidaceae</taxon>
        <taxon>Nocardioides</taxon>
    </lineage>
</organism>
<dbReference type="RefSeq" id="WP_188784338.1">
    <property type="nucleotide sequence ID" value="NZ_BMNI01000006.1"/>
</dbReference>
<protein>
    <recommendedName>
        <fullName evidence="4">Glycosyl hydrolase family protein</fullName>
    </recommendedName>
</protein>
<gene>
    <name evidence="2" type="ORF">GCM10011584_24850</name>
</gene>
<feature type="signal peptide" evidence="1">
    <location>
        <begin position="1"/>
        <end position="20"/>
    </location>
</feature>
<accession>A0ABQ2NBN3</accession>
<feature type="chain" id="PRO_5047324058" description="Glycosyl hydrolase family protein" evidence="1">
    <location>
        <begin position="21"/>
        <end position="269"/>
    </location>
</feature>
<dbReference type="InterPro" id="IPR013320">
    <property type="entry name" value="ConA-like_dom_sf"/>
</dbReference>
<evidence type="ECO:0000313" key="2">
    <source>
        <dbReference type="EMBL" id="GGO91239.1"/>
    </source>
</evidence>
<evidence type="ECO:0000313" key="3">
    <source>
        <dbReference type="Proteomes" id="UP000655410"/>
    </source>
</evidence>
<dbReference type="Gene3D" id="2.60.120.200">
    <property type="match status" value="1"/>
</dbReference>
<comment type="caution">
    <text evidence="2">The sequence shown here is derived from an EMBL/GenBank/DDBJ whole genome shotgun (WGS) entry which is preliminary data.</text>
</comment>
<keyword evidence="1" id="KW-0732">Signal</keyword>
<evidence type="ECO:0008006" key="4">
    <source>
        <dbReference type="Google" id="ProtNLM"/>
    </source>
</evidence>
<dbReference type="SUPFAM" id="SSF49899">
    <property type="entry name" value="Concanavalin A-like lectins/glucanases"/>
    <property type="match status" value="1"/>
</dbReference>
<name>A0ABQ2NBN3_9ACTN</name>
<keyword evidence="3" id="KW-1185">Reference proteome</keyword>
<dbReference type="EMBL" id="BMNI01000006">
    <property type="protein sequence ID" value="GGO91239.1"/>
    <property type="molecule type" value="Genomic_DNA"/>
</dbReference>
<proteinExistence type="predicted"/>
<evidence type="ECO:0000256" key="1">
    <source>
        <dbReference type="SAM" id="SignalP"/>
    </source>
</evidence>